<feature type="non-terminal residue" evidence="8">
    <location>
        <position position="1"/>
    </location>
</feature>
<dbReference type="InterPro" id="IPR027417">
    <property type="entry name" value="P-loop_NTPase"/>
</dbReference>
<keyword evidence="9" id="KW-1185">Reference proteome</keyword>
<evidence type="ECO:0000256" key="5">
    <source>
        <dbReference type="ARBA" id="ARBA00022840"/>
    </source>
</evidence>
<keyword evidence="4" id="KW-0347">Helicase</keyword>
<evidence type="ECO:0000256" key="1">
    <source>
        <dbReference type="ARBA" id="ARBA00007913"/>
    </source>
</evidence>
<dbReference type="InterPro" id="IPR041679">
    <property type="entry name" value="DNA2/NAM7-like_C"/>
</dbReference>
<dbReference type="Proteomes" id="UP000637383">
    <property type="component" value="Unassembled WGS sequence"/>
</dbReference>
<dbReference type="PANTHER" id="PTHR43788">
    <property type="entry name" value="DNA2/NAM7 HELICASE FAMILY MEMBER"/>
    <property type="match status" value="1"/>
</dbReference>
<accession>A0ABR8KCH6</accession>
<dbReference type="InterPro" id="IPR047187">
    <property type="entry name" value="SF1_C_Upf1"/>
</dbReference>
<dbReference type="Pfam" id="PF13086">
    <property type="entry name" value="AAA_11"/>
    <property type="match status" value="2"/>
</dbReference>
<feature type="domain" description="DNA2/NAM7 helicase helicase" evidence="6">
    <location>
        <begin position="729"/>
        <end position="948"/>
    </location>
</feature>
<evidence type="ECO:0000256" key="2">
    <source>
        <dbReference type="ARBA" id="ARBA00022741"/>
    </source>
</evidence>
<sequence length="1208" mass="137513">MIFTWGHALSCWNSFATYILAVFDPSSFNLGEKSGVISATLDGSNENSLAAENFWERVKRARNEEIKLFETTPTGQSWRNSRQLGAIEQVDPNRCTIRVRLERDLADYMAAGRYQLPATGFLFFEAVGDIQQIQRKKQAMTQLRQGRTQNPYLGNFLFDASQARPIQKIIELRPEDLLLSSANPSQKAAVEMVLAAEDLVLIQGPPGTGKTTVIAEICYQVALRGGRTLITSQANLAVDNALSRLVHNPVIRAVRKGNAERVGEEGQPFLEDRVIATWLENTAADCEKNLVQHLDDVKILRQLLVASQRFTAYLKVEEVFKEEQNLLQIRKANLESTCTTQTNEYNQAASQLAEVESLKTALEELLNQAPSVDWQDPAFVNLWAGLKKYTSTEASVRNFAANLRLAINLASELGMVHPNYGLFGLAAWLQNTVASWITEVRTALAYASNIAMAITEAELTAQTYKQNSEFIVRLKSNHQQLLVNQQSLQSRIRNLHNRESEVSLAITDLDIWLSTANLNIVNVLTQCLQNRQDFTVDLISLPSRLRSMTMEAQYLPWQQSLDQCRVKVNQLIQKYHERDRVCSRVTEIRDLLVRGRNILGHRLINEATISQVSVNKVLDPVEYLIKLKQLAQNSIDEIEKPLGVWGRIIEWVLAIALKQKSLDSITQKLRPYSRRYGAAVTLEAIRRQTQIICQRVEAVDSESAIRQITAEVVNGIVTSAGTWLKQLQAETQKEQKQLEIQLNEQMSLATHEQQKIFANQEQLETYRSETHFKFKRAIALSQELSSFPHLPNELTERTWWQSTWEAIPGKFKPEVDSTDLLNLKFLRAINNHFESWQQQLQQQENYLNRYQHFIQDWINKLRKPTEGDACGGLRLRNDLRRIYLDNANVVGITCVQAANYNFSQEFKYFDIVIIDEVSKCTPPELLIPALKGKKLVMVGDHRQLPPMLNTKTLEEVSQEIGSTNTELELLQESLFKIQFETADNSIKKMLNIQYRMHPIIMGAINQFYDGKLECGILIPDTKRAHNLAGEIIQPDKHLIWVKTPKENKFEEESEKTSFFNTLEIDAIERLCKQFEGNWASRVANGEPKKEIAVITFYGAQLRKIDERLQSKDFPSLQITTGTVDRFQGMERPVVIVSMVRNNSKKDVGFAKKPERVNVAFSRAKELLVIVGCHSLFTQQRGQIGSMYSNVSNIVHLHGGFIDVSRLLC</sequence>
<feature type="domain" description="DNA2/NAM7 helicase-like C-terminal" evidence="7">
    <location>
        <begin position="970"/>
        <end position="1173"/>
    </location>
</feature>
<dbReference type="InterPro" id="IPR050534">
    <property type="entry name" value="Coronavir_polyprotein_1ab"/>
</dbReference>
<evidence type="ECO:0000259" key="7">
    <source>
        <dbReference type="Pfam" id="PF13087"/>
    </source>
</evidence>
<dbReference type="EMBL" id="JACJTU010000028">
    <property type="protein sequence ID" value="MBD2737239.1"/>
    <property type="molecule type" value="Genomic_DNA"/>
</dbReference>
<keyword evidence="3" id="KW-0378">Hydrolase</keyword>
<keyword evidence="5" id="KW-0067">ATP-binding</keyword>
<dbReference type="CDD" id="cd17934">
    <property type="entry name" value="DEXXQc_Upf1-like"/>
    <property type="match status" value="1"/>
</dbReference>
<evidence type="ECO:0000259" key="6">
    <source>
        <dbReference type="Pfam" id="PF13086"/>
    </source>
</evidence>
<evidence type="ECO:0000256" key="4">
    <source>
        <dbReference type="ARBA" id="ARBA00022806"/>
    </source>
</evidence>
<dbReference type="Pfam" id="PF13087">
    <property type="entry name" value="AAA_12"/>
    <property type="match status" value="1"/>
</dbReference>
<dbReference type="RefSeq" id="WP_190957827.1">
    <property type="nucleotide sequence ID" value="NZ_JACJTU010000028.1"/>
</dbReference>
<dbReference type="PANTHER" id="PTHR43788:SF8">
    <property type="entry name" value="DNA-BINDING PROTEIN SMUBP-2"/>
    <property type="match status" value="1"/>
</dbReference>
<evidence type="ECO:0000313" key="8">
    <source>
        <dbReference type="EMBL" id="MBD2737239.1"/>
    </source>
</evidence>
<evidence type="ECO:0000313" key="9">
    <source>
        <dbReference type="Proteomes" id="UP000637383"/>
    </source>
</evidence>
<reference evidence="8 9" key="1">
    <citation type="journal article" date="2020" name="ISME J.">
        <title>Comparative genomics reveals insights into cyanobacterial evolution and habitat adaptation.</title>
        <authorList>
            <person name="Chen M.Y."/>
            <person name="Teng W.K."/>
            <person name="Zhao L."/>
            <person name="Hu C.X."/>
            <person name="Zhou Y.K."/>
            <person name="Han B.P."/>
            <person name="Song L.R."/>
            <person name="Shu W.S."/>
        </authorList>
    </citation>
    <scope>NUCLEOTIDE SEQUENCE [LARGE SCALE GENOMIC DNA]</scope>
    <source>
        <strain evidence="8 9">FACHB-159</strain>
    </source>
</reference>
<dbReference type="InterPro" id="IPR041677">
    <property type="entry name" value="DNA2/NAM7_AAA_11"/>
</dbReference>
<dbReference type="SUPFAM" id="SSF52540">
    <property type="entry name" value="P-loop containing nucleoside triphosphate hydrolases"/>
    <property type="match status" value="2"/>
</dbReference>
<organism evidence="8 9">
    <name type="scientific">Nostoc paludosum FACHB-159</name>
    <dbReference type="NCBI Taxonomy" id="2692908"/>
    <lineage>
        <taxon>Bacteria</taxon>
        <taxon>Bacillati</taxon>
        <taxon>Cyanobacteriota</taxon>
        <taxon>Cyanophyceae</taxon>
        <taxon>Nostocales</taxon>
        <taxon>Nostocaceae</taxon>
        <taxon>Nostoc</taxon>
    </lineage>
</organism>
<dbReference type="Gene3D" id="3.40.50.300">
    <property type="entry name" value="P-loop containing nucleotide triphosphate hydrolases"/>
    <property type="match status" value="3"/>
</dbReference>
<feature type="domain" description="DNA2/NAM7 helicase helicase" evidence="6">
    <location>
        <begin position="182"/>
        <end position="347"/>
    </location>
</feature>
<proteinExistence type="inferred from homology"/>
<keyword evidence="2" id="KW-0547">Nucleotide-binding</keyword>
<comment type="caution">
    <text evidence="8">The sequence shown here is derived from an EMBL/GenBank/DDBJ whole genome shotgun (WGS) entry which is preliminary data.</text>
</comment>
<protein>
    <submittedName>
        <fullName evidence="8">AAA family ATPase</fullName>
    </submittedName>
</protein>
<dbReference type="CDD" id="cd18808">
    <property type="entry name" value="SF1_C_Upf1"/>
    <property type="match status" value="1"/>
</dbReference>
<comment type="similarity">
    <text evidence="1">Belongs to the DNA2/NAM7 helicase family.</text>
</comment>
<name>A0ABR8KCH6_9NOSO</name>
<evidence type="ECO:0000256" key="3">
    <source>
        <dbReference type="ARBA" id="ARBA00022801"/>
    </source>
</evidence>
<gene>
    <name evidence="8" type="ORF">H6H03_25700</name>
</gene>